<dbReference type="Proteomes" id="UP000061603">
    <property type="component" value="Chromosome"/>
</dbReference>
<accession>A0A0C5J0J2</accession>
<reference evidence="1 2" key="1">
    <citation type="journal article" date="2015" name="Genome Announc.">
        <title>Complete Genome Sequence of a Novel Bacterium within the Family Rhodocyclaceae That Degrades Polycyclic Aromatic Hydrocarbons.</title>
        <authorList>
            <person name="Singleton D.R."/>
            <person name="Dickey A.N."/>
            <person name="Scholl E.H."/>
            <person name="Wright F.A."/>
            <person name="Aitken M.D."/>
        </authorList>
    </citation>
    <scope>NUCLEOTIDE SEQUENCE [LARGE SCALE GENOMIC DNA]</scope>
    <source>
        <strain evidence="2">PG1-Ca6</strain>
    </source>
</reference>
<dbReference type="HOGENOM" id="CLU_2221116_0_0_4"/>
<keyword evidence="2" id="KW-1185">Reference proteome</keyword>
<dbReference type="KEGG" id="rbu:PG1C_09150"/>
<dbReference type="STRING" id="1565605.PG1C_09150"/>
<evidence type="ECO:0000313" key="1">
    <source>
        <dbReference type="EMBL" id="AJP48567.1"/>
    </source>
</evidence>
<gene>
    <name evidence="1" type="ORF">PG1C_09150</name>
</gene>
<evidence type="ECO:0000313" key="2">
    <source>
        <dbReference type="Proteomes" id="UP000061603"/>
    </source>
</evidence>
<proteinExistence type="predicted"/>
<organism evidence="1 2">
    <name type="scientific">Rugosibacter aromaticivorans</name>
    <dbReference type="NCBI Taxonomy" id="1565605"/>
    <lineage>
        <taxon>Bacteria</taxon>
        <taxon>Pseudomonadati</taxon>
        <taxon>Pseudomonadota</taxon>
        <taxon>Betaproteobacteria</taxon>
        <taxon>Nitrosomonadales</taxon>
        <taxon>Sterolibacteriaceae</taxon>
        <taxon>Rugosibacter</taxon>
    </lineage>
</organism>
<dbReference type="AlphaFoldDB" id="A0A0C5J0J2"/>
<sequence length="106" mass="12159">MAIFRIGRYSSTCFFIGQRPARKNYQAKPPGRGRHYFAQTQADREVTFCCGGKRLKNGASISCRIHNNYHYQERHFFAINLVANNRAEEMCGESSYSLNGARVMVE</sequence>
<protein>
    <submittedName>
        <fullName evidence="1">Uncharacterized protein</fullName>
    </submittedName>
</protein>
<dbReference type="EMBL" id="CP010554">
    <property type="protein sequence ID" value="AJP48567.1"/>
    <property type="molecule type" value="Genomic_DNA"/>
</dbReference>
<dbReference type="RefSeq" id="WP_202634531.1">
    <property type="nucleotide sequence ID" value="NZ_CP010554.1"/>
</dbReference>
<name>A0A0C5J0J2_9PROT</name>